<evidence type="ECO:0000256" key="2">
    <source>
        <dbReference type="ARBA" id="ARBA00022679"/>
    </source>
</evidence>
<dbReference type="Proteomes" id="UP000068137">
    <property type="component" value="Chromosome"/>
</dbReference>
<evidence type="ECO:0000313" key="4">
    <source>
        <dbReference type="EMBL" id="ALE18571.1"/>
    </source>
</evidence>
<dbReference type="PANTHER" id="PTHR43542">
    <property type="entry name" value="METHYLTRANSFERASE"/>
    <property type="match status" value="1"/>
</dbReference>
<gene>
    <name evidence="5" type="primary">rsmD</name>
    <name evidence="4" type="ORF">AL705_01270</name>
    <name evidence="5" type="ORF">LC603019_00266</name>
</gene>
<evidence type="ECO:0000256" key="3">
    <source>
        <dbReference type="SAM" id="MobiDB-lite"/>
    </source>
</evidence>
<dbReference type="CDD" id="cd02440">
    <property type="entry name" value="AdoMet_MTases"/>
    <property type="match status" value="1"/>
</dbReference>
<dbReference type="GO" id="GO:0008168">
    <property type="term" value="F:methyltransferase activity"/>
    <property type="evidence" value="ECO:0007669"/>
    <property type="project" value="UniProtKB-KW"/>
</dbReference>
<dbReference type="Pfam" id="PF03602">
    <property type="entry name" value="Cons_hypoth95"/>
    <property type="match status" value="2"/>
</dbReference>
<dbReference type="GO" id="GO:0003676">
    <property type="term" value="F:nucleic acid binding"/>
    <property type="evidence" value="ECO:0007669"/>
    <property type="project" value="InterPro"/>
</dbReference>
<dbReference type="RefSeq" id="WP_053961472.1">
    <property type="nucleotide sequence ID" value="NZ_CAJPTR010000013.1"/>
</dbReference>
<reference evidence="4" key="2">
    <citation type="journal article" date="2016" name="Int. J. Syst. Evol. Microbiol.">
        <title>Lawsonella clevelandensis gen. nov., sp. nov., a new member of the suborder Corynebacterineae isolated from human abscesses.</title>
        <authorList>
            <person name="Bell M.E."/>
            <person name="Bernard K.A."/>
            <person name="Harrington S.M."/>
            <person name="Patel N.B."/>
            <person name="Tucker T.A."/>
            <person name="Metcalfe M.G."/>
            <person name="McQuiston J.R."/>
        </authorList>
    </citation>
    <scope>NUCLEOTIDE SEQUENCE</scope>
    <source>
        <strain evidence="4">X1698</strain>
    </source>
</reference>
<keyword evidence="1 5" id="KW-0489">Methyltransferase</keyword>
<dbReference type="InterPro" id="IPR002052">
    <property type="entry name" value="DNA_methylase_N6_adenine_CS"/>
</dbReference>
<evidence type="ECO:0000313" key="5">
    <source>
        <dbReference type="EMBL" id="VHN99849.1"/>
    </source>
</evidence>
<evidence type="ECO:0000313" key="6">
    <source>
        <dbReference type="Proteomes" id="UP000068137"/>
    </source>
</evidence>
<evidence type="ECO:0000313" key="7">
    <source>
        <dbReference type="Proteomes" id="UP000324288"/>
    </source>
</evidence>
<keyword evidence="7" id="KW-1185">Reference proteome</keyword>
<reference evidence="5 7" key="3">
    <citation type="submission" date="2019-04" db="EMBL/GenBank/DDBJ databases">
        <authorList>
            <person name="Seth-Smith MB H."/>
            <person name="Seth-Smith H."/>
        </authorList>
    </citation>
    <scope>NUCLEOTIDE SEQUENCE [LARGE SCALE GENOMIC DNA]</scope>
    <source>
        <strain evidence="5">USB-603019</strain>
    </source>
</reference>
<evidence type="ECO:0000256" key="1">
    <source>
        <dbReference type="ARBA" id="ARBA00022603"/>
    </source>
</evidence>
<dbReference type="Gene3D" id="3.40.50.150">
    <property type="entry name" value="Vaccinia Virus protein VP39"/>
    <property type="match status" value="1"/>
</dbReference>
<dbReference type="EMBL" id="LR584267">
    <property type="protein sequence ID" value="VHN99849.1"/>
    <property type="molecule type" value="Genomic_DNA"/>
</dbReference>
<keyword evidence="2 5" id="KW-0808">Transferase</keyword>
<dbReference type="EMBL" id="CP012390">
    <property type="protein sequence ID" value="ALE18571.1"/>
    <property type="molecule type" value="Genomic_DNA"/>
</dbReference>
<dbReference type="SUPFAM" id="SSF53335">
    <property type="entry name" value="S-adenosyl-L-methionine-dependent methyltransferases"/>
    <property type="match status" value="1"/>
</dbReference>
<dbReference type="OrthoDB" id="9803017at2"/>
<dbReference type="NCBIfam" id="TIGR00095">
    <property type="entry name" value="16S rRNA (guanine(966)-N(2))-methyltransferase RsmD"/>
    <property type="match status" value="1"/>
</dbReference>
<feature type="region of interest" description="Disordered" evidence="3">
    <location>
        <begin position="1"/>
        <end position="24"/>
    </location>
</feature>
<dbReference type="InterPro" id="IPR004398">
    <property type="entry name" value="RNA_MeTrfase_RsmD"/>
</dbReference>
<reference evidence="4 6" key="1">
    <citation type="journal article" date="2015" name="Genome Announc.">
        <title>Complete Genome Sequences for Two Strains of a Novel Fastidious, Partially Acid-Fast, Gram-Positive Corynebacterineae Bacterium, Derived from Human Clinical Samples.</title>
        <authorList>
            <person name="Nicholson A.C."/>
            <person name="Bell M."/>
            <person name="Humrighouse B.W."/>
            <person name="McQuiston J.R."/>
        </authorList>
    </citation>
    <scope>NUCLEOTIDE SEQUENCE [LARGE SCALE GENOMIC DNA]</scope>
    <source>
        <strain evidence="4 6">X1698</strain>
    </source>
</reference>
<dbReference type="PROSITE" id="PS00092">
    <property type="entry name" value="N6_MTASE"/>
    <property type="match status" value="1"/>
</dbReference>
<protein>
    <submittedName>
        <fullName evidence="5">Ribosomal RNA small subunit methyltransferase D</fullName>
    </submittedName>
</protein>
<dbReference type="PATRIC" id="fig|1562462.4.peg.264"/>
<dbReference type="GO" id="GO:0031167">
    <property type="term" value="P:rRNA methylation"/>
    <property type="evidence" value="ECO:0007669"/>
    <property type="project" value="InterPro"/>
</dbReference>
<organism evidence="4 6">
    <name type="scientific">Lawsonella clevelandensis</name>
    <dbReference type="NCBI Taxonomy" id="1528099"/>
    <lineage>
        <taxon>Bacteria</taxon>
        <taxon>Bacillati</taxon>
        <taxon>Actinomycetota</taxon>
        <taxon>Actinomycetes</taxon>
        <taxon>Mycobacteriales</taxon>
        <taxon>Lawsonellaceae</taxon>
        <taxon>Lawsonella</taxon>
    </lineage>
</organism>
<dbReference type="AlphaFoldDB" id="A0A0M4MBC5"/>
<dbReference type="STRING" id="1528099.AL705_01270"/>
<sequence>MRIVSGSARGRKLFSPPGTTRPTTDRVREALFNSLDNLLDWDVTTVLDLYAGSGAVGLEAASRGAQAVTLVEKNAAAVVSAERNRRVVGAPGVTIVRRSVQAFLATTTTNALPAGTHVKRELAVAREGRIAETTRTSDAAAPYDLVFADPPYAQVESDWPAILTALVENGWVADGSVIVLERSSRDAPTQWPARYREYRSKKYGETRIDIAIVENTGNLAA</sequence>
<dbReference type="PIRSF" id="PIRSF004553">
    <property type="entry name" value="CHP00095"/>
    <property type="match status" value="1"/>
</dbReference>
<dbReference type="Proteomes" id="UP000324288">
    <property type="component" value="Chromosome"/>
</dbReference>
<dbReference type="InterPro" id="IPR029063">
    <property type="entry name" value="SAM-dependent_MTases_sf"/>
</dbReference>
<accession>A0A0M4MBC5</accession>
<proteinExistence type="predicted"/>
<dbReference type="PANTHER" id="PTHR43542:SF1">
    <property type="entry name" value="METHYLTRANSFERASE"/>
    <property type="match status" value="1"/>
</dbReference>
<dbReference type="KEGG" id="cbq:AL705_01270"/>
<name>A0A0M4MBC5_9ACTN</name>